<feature type="chain" id="PRO_5013203805" description="Copper amine oxidase" evidence="1">
    <location>
        <begin position="23"/>
        <end position="177"/>
    </location>
</feature>
<dbReference type="EMBL" id="MKQP01000081">
    <property type="protein sequence ID" value="OMD21165.1"/>
    <property type="molecule type" value="Genomic_DNA"/>
</dbReference>
<reference evidence="2 3" key="1">
    <citation type="submission" date="2016-10" db="EMBL/GenBank/DDBJ databases">
        <title>Paenibacillus species isolates.</title>
        <authorList>
            <person name="Beno S.M."/>
        </authorList>
    </citation>
    <scope>NUCLEOTIDE SEQUENCE [LARGE SCALE GENOMIC DNA]</scope>
    <source>
        <strain evidence="2 3">FSL H7-0604</strain>
    </source>
</reference>
<evidence type="ECO:0008006" key="4">
    <source>
        <dbReference type="Google" id="ProtNLM"/>
    </source>
</evidence>
<feature type="signal peptide" evidence="1">
    <location>
        <begin position="1"/>
        <end position="22"/>
    </location>
</feature>
<sequence>MKKFISGVIVGALLFSGVTVFADSASLIGQKVQGLFTIEKNGKKVDDAIIINGTAYAPVRSVAEASGAKLTVEGKKIIMEDVVTPTVKTSAELQADRAKIAAEITKIETNITDLETNVIPMFEAQAKEMSTNGAIAETAKKTADEYKNVVLKQRTELLGLKTQLAEIDVFLRRGDVI</sequence>
<protein>
    <recommendedName>
        <fullName evidence="4">Copper amine oxidase</fullName>
    </recommendedName>
</protein>
<name>A0A1R0WUA8_9BACL</name>
<dbReference type="RefSeq" id="WP_076179861.1">
    <property type="nucleotide sequence ID" value="NZ_MKQP01000081.1"/>
</dbReference>
<gene>
    <name evidence="2" type="ORF">BJP51_32165</name>
</gene>
<proteinExistence type="predicted"/>
<organism evidence="2 3">
    <name type="scientific">Paenibacillus odorifer</name>
    <dbReference type="NCBI Taxonomy" id="189426"/>
    <lineage>
        <taxon>Bacteria</taxon>
        <taxon>Bacillati</taxon>
        <taxon>Bacillota</taxon>
        <taxon>Bacilli</taxon>
        <taxon>Bacillales</taxon>
        <taxon>Paenibacillaceae</taxon>
        <taxon>Paenibacillus</taxon>
    </lineage>
</organism>
<keyword evidence="1" id="KW-0732">Signal</keyword>
<evidence type="ECO:0000313" key="2">
    <source>
        <dbReference type="EMBL" id="OMD21165.1"/>
    </source>
</evidence>
<dbReference type="Proteomes" id="UP000187465">
    <property type="component" value="Unassembled WGS sequence"/>
</dbReference>
<dbReference type="AlphaFoldDB" id="A0A1R0WUA8"/>
<accession>A0A1R0WUA8</accession>
<evidence type="ECO:0000313" key="3">
    <source>
        <dbReference type="Proteomes" id="UP000187465"/>
    </source>
</evidence>
<evidence type="ECO:0000256" key="1">
    <source>
        <dbReference type="SAM" id="SignalP"/>
    </source>
</evidence>
<comment type="caution">
    <text evidence="2">The sequence shown here is derived from an EMBL/GenBank/DDBJ whole genome shotgun (WGS) entry which is preliminary data.</text>
</comment>